<evidence type="ECO:0000313" key="1">
    <source>
        <dbReference type="EMBL" id="RZT96716.1"/>
    </source>
</evidence>
<evidence type="ECO:0000313" key="2">
    <source>
        <dbReference type="Proteomes" id="UP000293562"/>
    </source>
</evidence>
<accession>A0A4Q7VKE6</accession>
<comment type="caution">
    <text evidence="1">The sequence shown here is derived from an EMBL/GenBank/DDBJ whole genome shotgun (WGS) entry which is preliminary data.</text>
</comment>
<dbReference type="EMBL" id="SHKN01000001">
    <property type="protein sequence ID" value="RZT96716.1"/>
    <property type="molecule type" value="Genomic_DNA"/>
</dbReference>
<keyword evidence="2" id="KW-1185">Reference proteome</keyword>
<proteinExistence type="predicted"/>
<dbReference type="AlphaFoldDB" id="A0A4Q7VKE6"/>
<reference evidence="1 2" key="1">
    <citation type="submission" date="2019-02" db="EMBL/GenBank/DDBJ databases">
        <title>Genomic Encyclopedia of Type Strains, Phase IV (KMG-IV): sequencing the most valuable type-strain genomes for metagenomic binning, comparative biology and taxonomic classification.</title>
        <authorList>
            <person name="Goeker M."/>
        </authorList>
    </citation>
    <scope>NUCLEOTIDE SEQUENCE [LARGE SCALE GENOMIC DNA]</scope>
    <source>
        <strain evidence="1 2">DSM 28825</strain>
    </source>
</reference>
<name>A0A4Q7VKE6_9BACT</name>
<gene>
    <name evidence="1" type="ORF">EV201_1359</name>
</gene>
<dbReference type="Proteomes" id="UP000293562">
    <property type="component" value="Unassembled WGS sequence"/>
</dbReference>
<sequence>MEQSKDFTFEFNTTMDRFYKLFSELIDQELNENNDSEPSDLNNIACRK</sequence>
<protein>
    <submittedName>
        <fullName evidence="1">Uncharacterized protein</fullName>
    </submittedName>
</protein>
<organism evidence="1 2">
    <name type="scientific">Ancylomarina subtilis</name>
    <dbReference type="NCBI Taxonomy" id="1639035"/>
    <lineage>
        <taxon>Bacteria</taxon>
        <taxon>Pseudomonadati</taxon>
        <taxon>Bacteroidota</taxon>
        <taxon>Bacteroidia</taxon>
        <taxon>Marinilabiliales</taxon>
        <taxon>Marinifilaceae</taxon>
        <taxon>Ancylomarina</taxon>
    </lineage>
</organism>